<dbReference type="InterPro" id="IPR053952">
    <property type="entry name" value="K_trans_C"/>
</dbReference>
<evidence type="ECO:0000256" key="2">
    <source>
        <dbReference type="ARBA" id="ARBA00007019"/>
    </source>
</evidence>
<evidence type="ECO:0000256" key="5">
    <source>
        <dbReference type="ARBA" id="ARBA00022538"/>
    </source>
</evidence>
<dbReference type="InterPro" id="IPR003855">
    <property type="entry name" value="K+_transporter"/>
</dbReference>
<keyword evidence="8 12" id="KW-0630">Potassium</keyword>
<reference evidence="15 16" key="1">
    <citation type="submission" date="2024-04" db="EMBL/GenBank/DDBJ databases">
        <authorList>
            <person name="Cremers G."/>
        </authorList>
    </citation>
    <scope>NUCLEOTIDE SEQUENCE [LARGE SCALE GENOMIC DNA]</scope>
    <source>
        <strain evidence="15">MeCH1-AG</strain>
    </source>
</reference>
<feature type="transmembrane region" description="Helical" evidence="12">
    <location>
        <begin position="292"/>
        <end position="321"/>
    </location>
</feature>
<dbReference type="RefSeq" id="WP_348757962.1">
    <property type="nucleotide sequence ID" value="NZ_OZ026884.1"/>
</dbReference>
<feature type="transmembrane region" description="Helical" evidence="12">
    <location>
        <begin position="215"/>
        <end position="239"/>
    </location>
</feature>
<evidence type="ECO:0000256" key="1">
    <source>
        <dbReference type="ARBA" id="ARBA00004141"/>
    </source>
</evidence>
<feature type="transmembrane region" description="Helical" evidence="12">
    <location>
        <begin position="144"/>
        <end position="162"/>
    </location>
</feature>
<keyword evidence="16" id="KW-1185">Reference proteome</keyword>
<feature type="domain" description="K+ potassium transporter C-terminal" evidence="14">
    <location>
        <begin position="479"/>
        <end position="627"/>
    </location>
</feature>
<dbReference type="Proteomes" id="UP001497493">
    <property type="component" value="Chromosome"/>
</dbReference>
<evidence type="ECO:0000256" key="3">
    <source>
        <dbReference type="ARBA" id="ARBA00022448"/>
    </source>
</evidence>
<evidence type="ECO:0000259" key="14">
    <source>
        <dbReference type="Pfam" id="PF22776"/>
    </source>
</evidence>
<evidence type="ECO:0000256" key="12">
    <source>
        <dbReference type="HAMAP-Rule" id="MF_01522"/>
    </source>
</evidence>
<feature type="transmembrane region" description="Helical" evidence="12">
    <location>
        <begin position="368"/>
        <end position="391"/>
    </location>
</feature>
<evidence type="ECO:0000256" key="9">
    <source>
        <dbReference type="ARBA" id="ARBA00022989"/>
    </source>
</evidence>
<evidence type="ECO:0000313" key="16">
    <source>
        <dbReference type="Proteomes" id="UP001497493"/>
    </source>
</evidence>
<feature type="transmembrane region" description="Helical" evidence="12">
    <location>
        <begin position="174"/>
        <end position="195"/>
    </location>
</feature>
<keyword evidence="11 12" id="KW-0472">Membrane</keyword>
<comment type="similarity">
    <text evidence="2 12">Belongs to the HAK/KUP transporter (TC 2.A.72) family.</text>
</comment>
<comment type="catalytic activity">
    <reaction evidence="12">
        <text>K(+)(in) + H(+)(in) = K(+)(out) + H(+)(out)</text>
        <dbReference type="Rhea" id="RHEA:28490"/>
        <dbReference type="ChEBI" id="CHEBI:15378"/>
        <dbReference type="ChEBI" id="CHEBI:29103"/>
    </reaction>
</comment>
<feature type="domain" description="K+ potassium transporter integral membrane" evidence="13">
    <location>
        <begin position="16"/>
        <end position="467"/>
    </location>
</feature>
<proteinExistence type="inferred from homology"/>
<evidence type="ECO:0000256" key="8">
    <source>
        <dbReference type="ARBA" id="ARBA00022958"/>
    </source>
</evidence>
<dbReference type="Pfam" id="PF22776">
    <property type="entry name" value="K_trans_C"/>
    <property type="match status" value="1"/>
</dbReference>
<dbReference type="InterPro" id="IPR053951">
    <property type="entry name" value="K_trans_N"/>
</dbReference>
<sequence>MRPIPDLKTGGDAGLVIGALGVVFGDIGTSPLYAVKVAFGEPQGSLPAADDVVGVLSLIFWSLIVIVSIKYAILMMRADNKGEGGIMALMALALRGAGDDSGRRAMLLTAGLLGTALFFGDGVIAPAISVMGAVEGVEVMAPRLHGLVIPLTLAILVVLFLLQSRGTAFIGKLFSPVMSLWFAVLAVLGAVSIARTPAILAALNPLEGVNFLAEARWQSLTVLGAVVLVVTGAEALYADMGHFGARPIRKAWFSAVLPALVLNYFGQGALLLRDPAAAANPFYLLAPSWSMVPLLGLATLTTIIASQAVISGAFSVAWQAVQLDYLPRLRIIHTSTGKVGQIYIPTVNWILLAAVAALVLGFRSSAELAAAYGIAVTGTMAVTTLLAFAVLNKLWRWNLWLSSLIAGAFLSIDLSFFLANSAKIAHGGWFPLAAAALLYALMSTWREGRQLLMKRLNEKAMLLEDLLARLETDPPPRVPGTAVYLTAGRRGVPQSLLQNLATNKVLHEQVIILTVVTRDEPWVPHSERIKIRHFGDRIYRVRVYYGFNQQPSILEAVERCREAGLPMALETTSFFLGRETMLATPRPGLAGWREWLFIRLARNAEAATSYWHIPPDRVIELGLIVEL</sequence>
<dbReference type="HAMAP" id="MF_01522">
    <property type="entry name" value="Kup"/>
    <property type="match status" value="1"/>
</dbReference>
<accession>A0ABM9NLC9</accession>
<dbReference type="PANTHER" id="PTHR30540">
    <property type="entry name" value="OSMOTIC STRESS POTASSIUM TRANSPORTER"/>
    <property type="match status" value="1"/>
</dbReference>
<feature type="transmembrane region" description="Helical" evidence="12">
    <location>
        <begin position="424"/>
        <end position="445"/>
    </location>
</feature>
<keyword evidence="4 12" id="KW-1003">Cell membrane</keyword>
<name>A0ABM9NLC9_9GAMM</name>
<evidence type="ECO:0000256" key="6">
    <source>
        <dbReference type="ARBA" id="ARBA00022692"/>
    </source>
</evidence>
<keyword evidence="5 12" id="KW-0633">Potassium transport</keyword>
<evidence type="ECO:0000313" key="15">
    <source>
        <dbReference type="EMBL" id="CAL1241443.1"/>
    </source>
</evidence>
<feature type="transmembrane region" description="Helical" evidence="12">
    <location>
        <begin position="12"/>
        <end position="33"/>
    </location>
</feature>
<evidence type="ECO:0000256" key="11">
    <source>
        <dbReference type="ARBA" id="ARBA00023136"/>
    </source>
</evidence>
<organism evidence="15 16">
    <name type="scientific">Candidatus Methylocalor cossyra</name>
    <dbReference type="NCBI Taxonomy" id="3108543"/>
    <lineage>
        <taxon>Bacteria</taxon>
        <taxon>Pseudomonadati</taxon>
        <taxon>Pseudomonadota</taxon>
        <taxon>Gammaproteobacteria</taxon>
        <taxon>Methylococcales</taxon>
        <taxon>Methylococcaceae</taxon>
        <taxon>Candidatus Methylocalor</taxon>
    </lineage>
</organism>
<keyword evidence="7 12" id="KW-0769">Symport</keyword>
<dbReference type="Pfam" id="PF02705">
    <property type="entry name" value="K_trans"/>
    <property type="match status" value="1"/>
</dbReference>
<evidence type="ECO:0000259" key="13">
    <source>
        <dbReference type="Pfam" id="PF02705"/>
    </source>
</evidence>
<keyword evidence="10 12" id="KW-0406">Ion transport</keyword>
<keyword evidence="6 12" id="KW-0812">Transmembrane</keyword>
<evidence type="ECO:0000256" key="10">
    <source>
        <dbReference type="ARBA" id="ARBA00023065"/>
    </source>
</evidence>
<comment type="subcellular location">
    <subcellularLocation>
        <location evidence="12">Cell membrane</location>
        <topology evidence="12">Multi-pass membrane protein</topology>
    </subcellularLocation>
    <subcellularLocation>
        <location evidence="1">Membrane</location>
        <topology evidence="1">Multi-pass membrane protein</topology>
    </subcellularLocation>
</comment>
<dbReference type="InterPro" id="IPR023051">
    <property type="entry name" value="Kup"/>
</dbReference>
<comment type="function">
    <text evidence="12">Transport of potassium into the cell. Likely operates as a K(+):H(+) symporter.</text>
</comment>
<feature type="transmembrane region" description="Helical" evidence="12">
    <location>
        <begin position="53"/>
        <end position="73"/>
    </location>
</feature>
<keyword evidence="3 12" id="KW-0813">Transport</keyword>
<feature type="transmembrane region" description="Helical" evidence="12">
    <location>
        <begin position="398"/>
        <end position="418"/>
    </location>
</feature>
<gene>
    <name evidence="12 15" type="primary">kup</name>
    <name evidence="15" type="ORF">MECH1_V1_2667</name>
</gene>
<keyword evidence="9 12" id="KW-1133">Transmembrane helix</keyword>
<protein>
    <recommendedName>
        <fullName evidence="12">Probable potassium transport system protein Kup</fullName>
    </recommendedName>
</protein>
<feature type="transmembrane region" description="Helical" evidence="12">
    <location>
        <begin position="105"/>
        <end position="132"/>
    </location>
</feature>
<feature type="transmembrane region" description="Helical" evidence="12">
    <location>
        <begin position="342"/>
        <end position="362"/>
    </location>
</feature>
<feature type="transmembrane region" description="Helical" evidence="12">
    <location>
        <begin position="251"/>
        <end position="272"/>
    </location>
</feature>
<dbReference type="EMBL" id="OZ026884">
    <property type="protein sequence ID" value="CAL1241443.1"/>
    <property type="molecule type" value="Genomic_DNA"/>
</dbReference>
<evidence type="ECO:0000256" key="4">
    <source>
        <dbReference type="ARBA" id="ARBA00022475"/>
    </source>
</evidence>
<evidence type="ECO:0000256" key="7">
    <source>
        <dbReference type="ARBA" id="ARBA00022847"/>
    </source>
</evidence>
<dbReference type="PANTHER" id="PTHR30540:SF79">
    <property type="entry name" value="LOW AFFINITY POTASSIUM TRANSPORT SYSTEM PROTEIN KUP"/>
    <property type="match status" value="1"/>
</dbReference>